<feature type="region of interest" description="Disordered" evidence="5">
    <location>
        <begin position="1"/>
        <end position="24"/>
    </location>
</feature>
<sequence>MDATIIEAASSTKNTSNARDPEMHQTQKGKQWFFGLKAHIGVDAKLGLIHSFTTTPANDHDLNQLPERLHGGESFISADSGYRGVENRTETKDKKVDWLVAEIPSKIRVWKKHPRLKAQLIRTEYLKASIRAKVEHPFRLLKCQFGFRKVIYKGLSKNDNKLAVLFTLGNLLRVDQMIRSARG</sequence>
<evidence type="ECO:0000313" key="8">
    <source>
        <dbReference type="Proteomes" id="UP000092544"/>
    </source>
</evidence>
<evidence type="ECO:0000259" key="6">
    <source>
        <dbReference type="Pfam" id="PF01609"/>
    </source>
</evidence>
<evidence type="ECO:0000256" key="2">
    <source>
        <dbReference type="ARBA" id="ARBA00022578"/>
    </source>
</evidence>
<dbReference type="NCBIfam" id="NF033581">
    <property type="entry name" value="transpos_IS5_4"/>
    <property type="match status" value="1"/>
</dbReference>
<dbReference type="AlphaFoldDB" id="A0A1A8TQJ2"/>
<keyword evidence="3" id="KW-0238">DNA-binding</keyword>
<dbReference type="GO" id="GO:0003677">
    <property type="term" value="F:DNA binding"/>
    <property type="evidence" value="ECO:0007669"/>
    <property type="project" value="UniProtKB-KW"/>
</dbReference>
<dbReference type="EMBL" id="FLOB01000009">
    <property type="protein sequence ID" value="SBS35085.1"/>
    <property type="molecule type" value="Genomic_DNA"/>
</dbReference>
<dbReference type="GO" id="GO:0006313">
    <property type="term" value="P:DNA transposition"/>
    <property type="evidence" value="ECO:0007669"/>
    <property type="project" value="InterPro"/>
</dbReference>
<dbReference type="STRING" id="1792290.MSP8886_03260"/>
<evidence type="ECO:0000256" key="5">
    <source>
        <dbReference type="SAM" id="MobiDB-lite"/>
    </source>
</evidence>
<protein>
    <submittedName>
        <fullName evidence="7">Transposase DDE domain protein</fullName>
    </submittedName>
</protein>
<dbReference type="Pfam" id="PF01609">
    <property type="entry name" value="DDE_Tnp_1"/>
    <property type="match status" value="1"/>
</dbReference>
<dbReference type="InterPro" id="IPR047959">
    <property type="entry name" value="Transpos_IS5"/>
</dbReference>
<dbReference type="GO" id="GO:0004803">
    <property type="term" value="F:transposase activity"/>
    <property type="evidence" value="ECO:0007669"/>
    <property type="project" value="InterPro"/>
</dbReference>
<dbReference type="Proteomes" id="UP000092544">
    <property type="component" value="Unassembled WGS sequence"/>
</dbReference>
<comment type="similarity">
    <text evidence="1">Belongs to the transposase 11 family.</text>
</comment>
<reference evidence="7 8" key="1">
    <citation type="submission" date="2016-06" db="EMBL/GenBank/DDBJ databases">
        <authorList>
            <person name="Kjaerup R.B."/>
            <person name="Dalgaard T.S."/>
            <person name="Juul-Madsen H.R."/>
        </authorList>
    </citation>
    <scope>NUCLEOTIDE SEQUENCE [LARGE SCALE GENOMIC DNA]</scope>
    <source>
        <strain evidence="7 8">CECT 8886</strain>
    </source>
</reference>
<proteinExistence type="inferred from homology"/>
<dbReference type="PANTHER" id="PTHR35604">
    <property type="entry name" value="TRANSPOSASE INSH FOR INSERTION SEQUENCE ELEMENT IS5A-RELATED"/>
    <property type="match status" value="1"/>
</dbReference>
<evidence type="ECO:0000256" key="4">
    <source>
        <dbReference type="ARBA" id="ARBA00023172"/>
    </source>
</evidence>
<evidence type="ECO:0000256" key="3">
    <source>
        <dbReference type="ARBA" id="ARBA00023125"/>
    </source>
</evidence>
<keyword evidence="2" id="KW-0815">Transposition</keyword>
<name>A0A1A8TQJ2_9GAMM</name>
<evidence type="ECO:0000256" key="1">
    <source>
        <dbReference type="ARBA" id="ARBA00010075"/>
    </source>
</evidence>
<dbReference type="PANTHER" id="PTHR35604:SF2">
    <property type="entry name" value="TRANSPOSASE INSH FOR INSERTION SEQUENCE ELEMENT IS5A-RELATED"/>
    <property type="match status" value="1"/>
</dbReference>
<accession>A0A1A8TQJ2</accession>
<keyword evidence="4" id="KW-0233">DNA recombination</keyword>
<dbReference type="InterPro" id="IPR002559">
    <property type="entry name" value="Transposase_11"/>
</dbReference>
<feature type="domain" description="Transposase IS4-like" evidence="6">
    <location>
        <begin position="1"/>
        <end position="168"/>
    </location>
</feature>
<evidence type="ECO:0000313" key="7">
    <source>
        <dbReference type="EMBL" id="SBS35085.1"/>
    </source>
</evidence>
<feature type="compositionally biased region" description="Polar residues" evidence="5">
    <location>
        <begin position="9"/>
        <end position="18"/>
    </location>
</feature>
<gene>
    <name evidence="7" type="ORF">MSP8886_03260</name>
</gene>
<keyword evidence="8" id="KW-1185">Reference proteome</keyword>
<organism evidence="7 8">
    <name type="scientific">Marinomonas spartinae</name>
    <dbReference type="NCBI Taxonomy" id="1792290"/>
    <lineage>
        <taxon>Bacteria</taxon>
        <taxon>Pseudomonadati</taxon>
        <taxon>Pseudomonadota</taxon>
        <taxon>Gammaproteobacteria</taxon>
        <taxon>Oceanospirillales</taxon>
        <taxon>Oceanospirillaceae</taxon>
        <taxon>Marinomonas</taxon>
    </lineage>
</organism>